<keyword evidence="2" id="KW-1185">Reference proteome</keyword>
<name>A0ABR3X1K9_9EURO</name>
<proteinExistence type="predicted"/>
<sequence>MIRNCMNANTLEHLSPDDDNGKAERYYCDGPVVNRSRRPRGRPYKPCDLGSPSWFEEQRILYAVWRVVVFFVLKDATNNFDGLFSPPWSSVHYLYPKSTHIAGFWAEQTSSDEIQMEQLRSVLSWMEKEAGGKEKIQSWMFSASPSPSALPDSLGYCCPQYRAVNKRHWVWFNAHPVKMLYSRGYSCIRSCILGPTSPLEGGDVFYYRRFGLVFWDSARLNALGFPGRRVGAAKMWFAWSSVLTDDQWEAVIKLQRQRYDRERCSMRTIPR</sequence>
<comment type="caution">
    <text evidence="1">The sequence shown here is derived from an EMBL/GenBank/DDBJ whole genome shotgun (WGS) entry which is preliminary data.</text>
</comment>
<evidence type="ECO:0000313" key="2">
    <source>
        <dbReference type="Proteomes" id="UP001583193"/>
    </source>
</evidence>
<organism evidence="1 2">
    <name type="scientific">Paecilomyces lecythidis</name>
    <dbReference type="NCBI Taxonomy" id="3004212"/>
    <lineage>
        <taxon>Eukaryota</taxon>
        <taxon>Fungi</taxon>
        <taxon>Dikarya</taxon>
        <taxon>Ascomycota</taxon>
        <taxon>Pezizomycotina</taxon>
        <taxon>Eurotiomycetes</taxon>
        <taxon>Eurotiomycetidae</taxon>
        <taxon>Eurotiales</taxon>
        <taxon>Thermoascaceae</taxon>
        <taxon>Paecilomyces</taxon>
    </lineage>
</organism>
<dbReference type="Proteomes" id="UP001583193">
    <property type="component" value="Unassembled WGS sequence"/>
</dbReference>
<dbReference type="EMBL" id="JAVDPF010000034">
    <property type="protein sequence ID" value="KAL1869563.1"/>
    <property type="molecule type" value="Genomic_DNA"/>
</dbReference>
<accession>A0ABR3X1K9</accession>
<evidence type="ECO:0000313" key="1">
    <source>
        <dbReference type="EMBL" id="KAL1869563.1"/>
    </source>
</evidence>
<gene>
    <name evidence="1" type="ORF">Plec18167_007861</name>
</gene>
<reference evidence="1 2" key="1">
    <citation type="journal article" date="2024" name="IMA Fungus">
        <title>IMA Genome - F19 : A genome assembly and annotation guide to empower mycologists, including annotated draft genome sequences of Ceratocystis pirilliformis, Diaporthe australafricana, Fusarium ophioides, Paecilomyces lecythidis, and Sporothrix stenoceras.</title>
        <authorList>
            <person name="Aylward J."/>
            <person name="Wilson A.M."/>
            <person name="Visagie C.M."/>
            <person name="Spraker J."/>
            <person name="Barnes I."/>
            <person name="Buitendag C."/>
            <person name="Ceriani C."/>
            <person name="Del Mar Angel L."/>
            <person name="du Plessis D."/>
            <person name="Fuchs T."/>
            <person name="Gasser K."/>
            <person name="Kramer D."/>
            <person name="Li W."/>
            <person name="Munsamy K."/>
            <person name="Piso A."/>
            <person name="Price J.L."/>
            <person name="Sonnekus B."/>
            <person name="Thomas C."/>
            <person name="van der Nest A."/>
            <person name="van Dijk A."/>
            <person name="van Heerden A."/>
            <person name="van Vuuren N."/>
            <person name="Yilmaz N."/>
            <person name="Duong T.A."/>
            <person name="van der Merwe N.A."/>
            <person name="Wingfield M.J."/>
            <person name="Wingfield B.D."/>
        </authorList>
    </citation>
    <scope>NUCLEOTIDE SEQUENCE [LARGE SCALE GENOMIC DNA]</scope>
    <source>
        <strain evidence="1 2">CMW 18167</strain>
    </source>
</reference>
<protein>
    <submittedName>
        <fullName evidence="1">Uncharacterized protein</fullName>
    </submittedName>
</protein>